<feature type="domain" description="N-acetyltransferase" evidence="1">
    <location>
        <begin position="15"/>
        <end position="63"/>
    </location>
</feature>
<dbReference type="RefSeq" id="WP_338028790.1">
    <property type="nucleotide sequence ID" value="NZ_JAFBEC010000007.1"/>
</dbReference>
<dbReference type="InterPro" id="IPR000182">
    <property type="entry name" value="GNAT_dom"/>
</dbReference>
<dbReference type="Gene3D" id="3.40.630.30">
    <property type="match status" value="1"/>
</dbReference>
<protein>
    <submittedName>
        <fullName evidence="2">GNAT superfamily N-acetyltransferase</fullName>
    </submittedName>
</protein>
<keyword evidence="3" id="KW-1185">Reference proteome</keyword>
<reference evidence="2 3" key="1">
    <citation type="submission" date="2021-01" db="EMBL/GenBank/DDBJ databases">
        <title>Genomic Encyclopedia of Type Strains, Phase IV (KMG-IV): sequencing the most valuable type-strain genomes for metagenomic binning, comparative biology and taxonomic classification.</title>
        <authorList>
            <person name="Goeker M."/>
        </authorList>
    </citation>
    <scope>NUCLEOTIDE SEQUENCE [LARGE SCALE GENOMIC DNA]</scope>
    <source>
        <strain evidence="2 3">DSM 25540</strain>
    </source>
</reference>
<organism evidence="2 3">
    <name type="scientific">Geomicrobium sediminis</name>
    <dbReference type="NCBI Taxonomy" id="1347788"/>
    <lineage>
        <taxon>Bacteria</taxon>
        <taxon>Bacillati</taxon>
        <taxon>Bacillota</taxon>
        <taxon>Bacilli</taxon>
        <taxon>Bacillales</taxon>
        <taxon>Geomicrobium</taxon>
    </lineage>
</organism>
<sequence>MLNKAQSCSFCISTPDRRNEGIGSKLLAEITKQQLTLGATEQWVSVQQHNEKGIPFYKAKGFIYQTKQRGYATT</sequence>
<evidence type="ECO:0000313" key="2">
    <source>
        <dbReference type="EMBL" id="MBM7633412.1"/>
    </source>
</evidence>
<name>A0ABS2PDA2_9BACL</name>
<comment type="caution">
    <text evidence="2">The sequence shown here is derived from an EMBL/GenBank/DDBJ whole genome shotgun (WGS) entry which is preliminary data.</text>
</comment>
<evidence type="ECO:0000259" key="1">
    <source>
        <dbReference type="Pfam" id="PF13508"/>
    </source>
</evidence>
<dbReference type="Proteomes" id="UP000741863">
    <property type="component" value="Unassembled WGS sequence"/>
</dbReference>
<dbReference type="InterPro" id="IPR016181">
    <property type="entry name" value="Acyl_CoA_acyltransferase"/>
</dbReference>
<proteinExistence type="predicted"/>
<dbReference type="Pfam" id="PF13508">
    <property type="entry name" value="Acetyltransf_7"/>
    <property type="match status" value="1"/>
</dbReference>
<dbReference type="EMBL" id="JAFBEC010000007">
    <property type="protein sequence ID" value="MBM7633412.1"/>
    <property type="molecule type" value="Genomic_DNA"/>
</dbReference>
<gene>
    <name evidence="2" type="ORF">JOD17_002506</name>
</gene>
<dbReference type="SUPFAM" id="SSF55729">
    <property type="entry name" value="Acyl-CoA N-acyltransferases (Nat)"/>
    <property type="match status" value="1"/>
</dbReference>
<evidence type="ECO:0000313" key="3">
    <source>
        <dbReference type="Proteomes" id="UP000741863"/>
    </source>
</evidence>
<accession>A0ABS2PDA2</accession>